<keyword evidence="1" id="KW-0106">Calcium</keyword>
<dbReference type="GO" id="GO:0006897">
    <property type="term" value="P:endocytosis"/>
    <property type="evidence" value="ECO:0007669"/>
    <property type="project" value="TreeGrafter"/>
</dbReference>
<dbReference type="InterPro" id="IPR011992">
    <property type="entry name" value="EF-hand-dom_pair"/>
</dbReference>
<dbReference type="SMART" id="SM00054">
    <property type="entry name" value="EFh"/>
    <property type="match status" value="4"/>
</dbReference>
<keyword evidence="2" id="KW-0175">Coiled coil</keyword>
<dbReference type="GO" id="GO:0016197">
    <property type="term" value="P:endosomal transport"/>
    <property type="evidence" value="ECO:0007669"/>
    <property type="project" value="TreeGrafter"/>
</dbReference>
<dbReference type="GO" id="GO:0005509">
    <property type="term" value="F:calcium ion binding"/>
    <property type="evidence" value="ECO:0007669"/>
    <property type="project" value="InterPro"/>
</dbReference>
<evidence type="ECO:0000256" key="3">
    <source>
        <dbReference type="SAM" id="MobiDB-lite"/>
    </source>
</evidence>
<feature type="compositionally biased region" description="Pro residues" evidence="3">
    <location>
        <begin position="509"/>
        <end position="521"/>
    </location>
</feature>
<dbReference type="InterPro" id="IPR000261">
    <property type="entry name" value="EH_dom"/>
</dbReference>
<proteinExistence type="predicted"/>
<dbReference type="GO" id="GO:0005886">
    <property type="term" value="C:plasma membrane"/>
    <property type="evidence" value="ECO:0007669"/>
    <property type="project" value="TreeGrafter"/>
</dbReference>
<dbReference type="Gene3D" id="1.10.238.10">
    <property type="entry name" value="EF-hand"/>
    <property type="match status" value="2"/>
</dbReference>
<dbReference type="SMART" id="SM00027">
    <property type="entry name" value="EH"/>
    <property type="match status" value="2"/>
</dbReference>
<dbReference type="EMBL" id="GISG01222101">
    <property type="protein sequence ID" value="MBA4663891.1"/>
    <property type="molecule type" value="Transcribed_RNA"/>
</dbReference>
<feature type="domain" description="EF-hand" evidence="5">
    <location>
        <begin position="41"/>
        <end position="74"/>
    </location>
</feature>
<dbReference type="CDD" id="cd00052">
    <property type="entry name" value="EH"/>
    <property type="match status" value="2"/>
</dbReference>
<feature type="compositionally biased region" description="Polar residues" evidence="3">
    <location>
        <begin position="326"/>
        <end position="346"/>
    </location>
</feature>
<evidence type="ECO:0000256" key="1">
    <source>
        <dbReference type="ARBA" id="ARBA00022837"/>
    </source>
</evidence>
<dbReference type="PROSITE" id="PS50031">
    <property type="entry name" value="EH"/>
    <property type="match status" value="2"/>
</dbReference>
<feature type="region of interest" description="Disordered" evidence="3">
    <location>
        <begin position="1034"/>
        <end position="1060"/>
    </location>
</feature>
<name>A0A7C9ADC4_OPUST</name>
<dbReference type="GO" id="GO:0005634">
    <property type="term" value="C:nucleus"/>
    <property type="evidence" value="ECO:0007669"/>
    <property type="project" value="TreeGrafter"/>
</dbReference>
<feature type="region of interest" description="Disordered" evidence="3">
    <location>
        <begin position="482"/>
        <end position="535"/>
    </location>
</feature>
<dbReference type="InterPro" id="IPR018247">
    <property type="entry name" value="EF_Hand_1_Ca_BS"/>
</dbReference>
<feature type="coiled-coil region" evidence="2">
    <location>
        <begin position="556"/>
        <end position="636"/>
    </location>
</feature>
<feature type="compositionally biased region" description="Low complexity" evidence="3">
    <location>
        <begin position="1076"/>
        <end position="1090"/>
    </location>
</feature>
<feature type="region of interest" description="Disordered" evidence="3">
    <location>
        <begin position="1072"/>
        <end position="1285"/>
    </location>
</feature>
<evidence type="ECO:0000259" key="5">
    <source>
        <dbReference type="PROSITE" id="PS50222"/>
    </source>
</evidence>
<feature type="domain" description="EH" evidence="4">
    <location>
        <begin position="6"/>
        <end position="96"/>
    </location>
</feature>
<dbReference type="SUPFAM" id="SSF47473">
    <property type="entry name" value="EF-hand"/>
    <property type="match status" value="2"/>
</dbReference>
<accession>A0A7C9ADC4</accession>
<reference evidence="6" key="1">
    <citation type="journal article" date="2013" name="J. Plant Res.">
        <title>Effect of fungi and light on seed germination of three Opuntia species from semiarid lands of central Mexico.</title>
        <authorList>
            <person name="Delgado-Sanchez P."/>
            <person name="Jimenez-Bremont J.F."/>
            <person name="Guerrero-Gonzalez Mde L."/>
            <person name="Flores J."/>
        </authorList>
    </citation>
    <scope>NUCLEOTIDE SEQUENCE</scope>
    <source>
        <tissue evidence="6">Cladode</tissue>
    </source>
</reference>
<dbReference type="PANTHER" id="PTHR11216">
    <property type="entry name" value="EH DOMAIN"/>
    <property type="match status" value="1"/>
</dbReference>
<evidence type="ECO:0000259" key="4">
    <source>
        <dbReference type="PROSITE" id="PS50031"/>
    </source>
</evidence>
<feature type="region of interest" description="Disordered" evidence="3">
    <location>
        <begin position="325"/>
        <end position="378"/>
    </location>
</feature>
<feature type="region of interest" description="Disordered" evidence="3">
    <location>
        <begin position="215"/>
        <end position="240"/>
    </location>
</feature>
<sequence>MTTPNQGDMFDAYFRRADLDRDGRISGAEAVAFFQGSNLPKQVLAQIWTYADQNRTGYLGRAEFYNALKLVTVAQSKRELTPEIVRVALYGPASAKIPAPQINLPSTAAPQPGAAGAALPASQAGTGTLTVSQNSGFRGASVNQTTNMNHLYGQSSASGLVRPPTAVSGVSARPMQGVGFQGFPGGAPPVAPNMPTAGVANNAGGANAVGASTGMLSGRGNGHLTNHTGLPSSTPGPVTSLPTNQPVASTVISFGSSIVQPKQQASQNGVAPGSGFGGEAFSATASQLKRDGLFSVSSGGIVPPSSALVPVSASTQPLSVHGSFDSVPNSLNAQPVSGQLQKTHAFSKQNQQVPVQSVSQSDSPTIPPHSSPGHQLQLQWPRPTQTDVQKYTKLFMEVDTDKDGKITGEQARNLFLGWGLPREVLKQVWDLSDQDNDSMLSLREFCVALYLMERHREGRPLPAALPSNIFLDFPATSQPTAGYRNAAWGPQPGLRQPQGMPGGGARPTGRPPGKPPLPVPPVSADDRLPPKPQRAKVPVLEKHLVDQLSEEEQKSLNLKFQEASDANKKVEELEKEIKEAREKTEFYRVKMQELVIYKSRCDSRLNEVTERAAADKREVEALAKKYEEKYRQAGDVASKLTIEEATFRDIQEKKMEMYQAIVKMEQDGSDENLEARADRIQSSLEDLVISLSERCKKYGLRAKPTTLLELPFGWQPGIQAGAADWTEDWDKLDDEGFAFVKELTLDVQNVVAPPKTKLKLPKKEKSSAIEGELAMHTSDVESKPSKLGPESGEVVENGVMGSQKDGTVRSPHGSPSARSFQESPRDGSKDNHFDKSLSSNASPRAEKTHSDLGVEDASFSGGKSFDGSAWGTFDANDDVDSAWGPSKEVDRDRHNDDLFGHGGWTLPPIKTGSSQTDTFLPKKSIFDDSVPSTPAEGFLPKKSIFTDSVPGTPADGFLPKKSIFADSVPGTPADGFLPKKSVFADSVPSTPLFSSSYSPKKYGEGTNESGFNFSRFDSFRSTDSGFQPQERLTRFDSIGSTRDFDAQDVGSFQPREAFQRFDSMRSTHDFDYGHQSSSFDDSDPFGSGPFRSSFGYETPRGGSDAFGSGGHFRSSLGSETPRSEVDPFRSVGPFGSSMASETPRADPDPFGSDGPFRSTWGHETPRRDEDPFGSAAPFSSLGGETPRRESDYFAHSGSFRSSFGSETPRRDFDSFGFGGPLGSSSVGSETPRRDSDQFGASGSFNYPVSAETPRRDSDQFGTSGSFKYSMSGETPRGGTDSWRAF</sequence>
<feature type="compositionally biased region" description="Polar residues" evidence="3">
    <location>
        <begin position="1259"/>
        <end position="1272"/>
    </location>
</feature>
<feature type="domain" description="EF-hand" evidence="5">
    <location>
        <begin position="386"/>
        <end position="421"/>
    </location>
</feature>
<dbReference type="Pfam" id="PF12763">
    <property type="entry name" value="EH"/>
    <property type="match status" value="2"/>
</dbReference>
<feature type="compositionally biased region" description="Low complexity" evidence="3">
    <location>
        <begin position="347"/>
        <end position="363"/>
    </location>
</feature>
<feature type="compositionally biased region" description="Basic and acidic residues" evidence="3">
    <location>
        <begin position="887"/>
        <end position="899"/>
    </location>
</feature>
<feature type="domain" description="EF-hand" evidence="5">
    <location>
        <begin position="5"/>
        <end position="40"/>
    </location>
</feature>
<evidence type="ECO:0000256" key="2">
    <source>
        <dbReference type="SAM" id="Coils"/>
    </source>
</evidence>
<dbReference type="PROSITE" id="PS00018">
    <property type="entry name" value="EF_HAND_1"/>
    <property type="match status" value="1"/>
</dbReference>
<feature type="region of interest" description="Disordered" evidence="3">
    <location>
        <begin position="773"/>
        <end position="920"/>
    </location>
</feature>
<dbReference type="PANTHER" id="PTHR11216:SF161">
    <property type="entry name" value="CALCIUM-BINDING EF HAND FAMILY PROTEIN"/>
    <property type="match status" value="1"/>
</dbReference>
<feature type="compositionally biased region" description="Polar residues" evidence="3">
    <location>
        <begin position="223"/>
        <end position="240"/>
    </location>
</feature>
<evidence type="ECO:0000313" key="6">
    <source>
        <dbReference type="EMBL" id="MBA4663891.1"/>
    </source>
</evidence>
<protein>
    <submittedName>
        <fullName evidence="6">Uncharacterized protein</fullName>
    </submittedName>
</protein>
<feature type="domain" description="EF-hand" evidence="5">
    <location>
        <begin position="423"/>
        <end position="455"/>
    </location>
</feature>
<dbReference type="InterPro" id="IPR002048">
    <property type="entry name" value="EF_hand_dom"/>
</dbReference>
<dbReference type="PROSITE" id="PS50222">
    <property type="entry name" value="EF_HAND_2"/>
    <property type="match status" value="4"/>
</dbReference>
<feature type="compositionally biased region" description="Basic and acidic residues" evidence="3">
    <location>
        <begin position="823"/>
        <end position="835"/>
    </location>
</feature>
<organism evidence="6">
    <name type="scientific">Opuntia streptacantha</name>
    <name type="common">Prickly pear cactus</name>
    <name type="synonym">Opuntia cardona</name>
    <dbReference type="NCBI Taxonomy" id="393608"/>
    <lineage>
        <taxon>Eukaryota</taxon>
        <taxon>Viridiplantae</taxon>
        <taxon>Streptophyta</taxon>
        <taxon>Embryophyta</taxon>
        <taxon>Tracheophyta</taxon>
        <taxon>Spermatophyta</taxon>
        <taxon>Magnoliopsida</taxon>
        <taxon>eudicotyledons</taxon>
        <taxon>Gunneridae</taxon>
        <taxon>Pentapetalae</taxon>
        <taxon>Caryophyllales</taxon>
        <taxon>Cactineae</taxon>
        <taxon>Cactaceae</taxon>
        <taxon>Opuntioideae</taxon>
        <taxon>Opuntia</taxon>
    </lineage>
</organism>
<reference evidence="6" key="2">
    <citation type="submission" date="2020-07" db="EMBL/GenBank/DDBJ databases">
        <authorList>
            <person name="Vera ALvarez R."/>
            <person name="Arias-Moreno D.M."/>
            <person name="Jimenez-Jacinto V."/>
            <person name="Jimenez-Bremont J.F."/>
            <person name="Swaminathan K."/>
            <person name="Moose S.P."/>
            <person name="Guerrero-Gonzalez M.L."/>
            <person name="Marino-Ramirez L."/>
            <person name="Landsman D."/>
            <person name="Rodriguez-Kessler M."/>
            <person name="Delgado-Sanchez P."/>
        </authorList>
    </citation>
    <scope>NUCLEOTIDE SEQUENCE</scope>
    <source>
        <tissue evidence="6">Cladode</tissue>
    </source>
</reference>
<dbReference type="GO" id="GO:0005737">
    <property type="term" value="C:cytoplasm"/>
    <property type="evidence" value="ECO:0007669"/>
    <property type="project" value="TreeGrafter"/>
</dbReference>
<feature type="domain" description="EH" evidence="4">
    <location>
        <begin position="387"/>
        <end position="470"/>
    </location>
</feature>